<dbReference type="InterPro" id="IPR017853">
    <property type="entry name" value="GH"/>
</dbReference>
<evidence type="ECO:0000313" key="5">
    <source>
        <dbReference type="EMBL" id="HJC05810.1"/>
    </source>
</evidence>
<evidence type="ECO:0000313" key="6">
    <source>
        <dbReference type="Proteomes" id="UP000823910"/>
    </source>
</evidence>
<reference evidence="5" key="1">
    <citation type="journal article" date="2021" name="PeerJ">
        <title>Extensive microbial diversity within the chicken gut microbiome revealed by metagenomics and culture.</title>
        <authorList>
            <person name="Gilroy R."/>
            <person name="Ravi A."/>
            <person name="Getino M."/>
            <person name="Pursley I."/>
            <person name="Horton D.L."/>
            <person name="Alikhan N.F."/>
            <person name="Baker D."/>
            <person name="Gharbi K."/>
            <person name="Hall N."/>
            <person name="Watson M."/>
            <person name="Adriaenssens E.M."/>
            <person name="Foster-Nyarko E."/>
            <person name="Jarju S."/>
            <person name="Secka A."/>
            <person name="Antonio M."/>
            <person name="Oren A."/>
            <person name="Chaudhuri R.R."/>
            <person name="La Ragione R."/>
            <person name="Hildebrand F."/>
            <person name="Pallen M.J."/>
        </authorList>
    </citation>
    <scope>NUCLEOTIDE SEQUENCE</scope>
    <source>
        <strain evidence="5">CHK180-15479</strain>
    </source>
</reference>
<sequence length="709" mass="81290">MKIDVTSGINRQALFSSETEDYRIPPEPDADSDVVLRFRTARDDADHVYYVEDGAEVEMEKVCSDELFDYYEYEITVGTDQVLYHFKAVKESECCLYNRLGVTEDSQACYDFKITPGFHTPDWAKGAVMYQIFVDRFCNGDTGNDVESREYVYIGQPVTRVTDWERLPAAMDVGCFYGGDLQGVWDKLDYLQSLGVEVVYLNPIFVSPSNHKYDCQDYEHIDPHFGKIVKDGGSLVPEGAADNSQAEKYILRSAGRENLEASDAFFAQFVQEVHRRGMKVILDGVFNHCGSFNKWLDAEQIYEHSGDYEPGAFVSKDSPYRSFFQFHDERDEAWPYNRSYDGWWGHDTLPKLNYESSDKLVEYIMRVAKKWVSPPYGVDGWRLDVAADLGHTAEYNHEFWRKFRNAVKEANPDALILAEHYGDPSSWLQGDQWDSVMNYDAFMEPVTWFLTGMEKHSDSYNSSLWGSGEAFFESMRYHMSRMQTNTVLTAMNQLSNHDHSRFLTRTNQVVGRTATAGPEKAGENVQLCVLRQAVVIQMTWPGAPTFYYGDEAGVCGWTDPDSRRTYPWGKENLELIEFHRYLTGLRRRYPVFRKGSLKKLFAGSHQIAYGRMLGEYQAVIAVSNCPDPQPMEIPVWQLGITDDMVLGRPILTAREGYNAGIMLYRVKDGVLRLIMPPCSAAVFISRPEEFYPVVDSRFAEENGEEVYVR</sequence>
<evidence type="ECO:0000256" key="2">
    <source>
        <dbReference type="ARBA" id="ARBA00022801"/>
    </source>
</evidence>
<dbReference type="Pfam" id="PF00128">
    <property type="entry name" value="Alpha-amylase"/>
    <property type="match status" value="2"/>
</dbReference>
<comment type="similarity">
    <text evidence="1">Belongs to the glycosyl hydrolase 13 family.</text>
</comment>
<dbReference type="InterPro" id="IPR004185">
    <property type="entry name" value="Glyco_hydro_13_lg-like_dom"/>
</dbReference>
<protein>
    <submittedName>
        <fullName evidence="5">Glycoside hydrolase family 13 protein</fullName>
    </submittedName>
</protein>
<dbReference type="SUPFAM" id="SSF51445">
    <property type="entry name" value="(Trans)glycosidases"/>
    <property type="match status" value="1"/>
</dbReference>
<dbReference type="Proteomes" id="UP000823910">
    <property type="component" value="Unassembled WGS sequence"/>
</dbReference>
<evidence type="ECO:0000256" key="1">
    <source>
        <dbReference type="ARBA" id="ARBA00008061"/>
    </source>
</evidence>
<dbReference type="InterPro" id="IPR014756">
    <property type="entry name" value="Ig_E-set"/>
</dbReference>
<keyword evidence="3" id="KW-0326">Glycosidase</keyword>
<evidence type="ECO:0000256" key="3">
    <source>
        <dbReference type="ARBA" id="ARBA00023295"/>
    </source>
</evidence>
<organism evidence="5 6">
    <name type="scientific">Candidatus Enterocloster excrementipullorum</name>
    <dbReference type="NCBI Taxonomy" id="2838559"/>
    <lineage>
        <taxon>Bacteria</taxon>
        <taxon>Bacillati</taxon>
        <taxon>Bacillota</taxon>
        <taxon>Clostridia</taxon>
        <taxon>Lachnospirales</taxon>
        <taxon>Lachnospiraceae</taxon>
        <taxon>Enterocloster</taxon>
    </lineage>
</organism>
<dbReference type="InterPro" id="IPR006047">
    <property type="entry name" value="GH13_cat_dom"/>
</dbReference>
<dbReference type="PANTHER" id="PTHR10357">
    <property type="entry name" value="ALPHA-AMYLASE FAMILY MEMBER"/>
    <property type="match status" value="1"/>
</dbReference>
<dbReference type="Gene3D" id="2.60.40.10">
    <property type="entry name" value="Immunoglobulins"/>
    <property type="match status" value="1"/>
</dbReference>
<dbReference type="PANTHER" id="PTHR10357:SF210">
    <property type="entry name" value="MALTODEXTRIN GLUCOSIDASE"/>
    <property type="match status" value="1"/>
</dbReference>
<proteinExistence type="inferred from homology"/>
<dbReference type="GO" id="GO:0005975">
    <property type="term" value="P:carbohydrate metabolic process"/>
    <property type="evidence" value="ECO:0007669"/>
    <property type="project" value="InterPro"/>
</dbReference>
<dbReference type="InterPro" id="IPR013783">
    <property type="entry name" value="Ig-like_fold"/>
</dbReference>
<dbReference type="CDD" id="cd11338">
    <property type="entry name" value="AmyAc_CMD"/>
    <property type="match status" value="1"/>
</dbReference>
<dbReference type="AlphaFoldDB" id="A0A9D2SGZ0"/>
<dbReference type="CDD" id="cd02857">
    <property type="entry name" value="E_set_CDase_PDE_N"/>
    <property type="match status" value="1"/>
</dbReference>
<feature type="domain" description="Glycosyl hydrolase family 13 catalytic" evidence="4">
    <location>
        <begin position="131"/>
        <end position="586"/>
    </location>
</feature>
<keyword evidence="2 5" id="KW-0378">Hydrolase</keyword>
<dbReference type="GO" id="GO:0004553">
    <property type="term" value="F:hydrolase activity, hydrolyzing O-glycosyl compounds"/>
    <property type="evidence" value="ECO:0007669"/>
    <property type="project" value="InterPro"/>
</dbReference>
<accession>A0A9D2SGZ0</accession>
<gene>
    <name evidence="5" type="ORF">H9704_06610</name>
</gene>
<dbReference type="Pfam" id="PF02903">
    <property type="entry name" value="Alpha-amylase_N"/>
    <property type="match status" value="1"/>
</dbReference>
<name>A0A9D2SGZ0_9FIRM</name>
<dbReference type="EMBL" id="DWWT01000028">
    <property type="protein sequence ID" value="HJC05810.1"/>
    <property type="molecule type" value="Genomic_DNA"/>
</dbReference>
<dbReference type="Gene3D" id="2.60.40.1180">
    <property type="entry name" value="Golgi alpha-mannosidase II"/>
    <property type="match status" value="1"/>
</dbReference>
<dbReference type="SUPFAM" id="SSF81296">
    <property type="entry name" value="E set domains"/>
    <property type="match status" value="1"/>
</dbReference>
<reference evidence="5" key="2">
    <citation type="submission" date="2021-04" db="EMBL/GenBank/DDBJ databases">
        <authorList>
            <person name="Gilroy R."/>
        </authorList>
    </citation>
    <scope>NUCLEOTIDE SEQUENCE</scope>
    <source>
        <strain evidence="5">CHK180-15479</strain>
    </source>
</reference>
<dbReference type="SMART" id="SM00642">
    <property type="entry name" value="Aamy"/>
    <property type="match status" value="1"/>
</dbReference>
<dbReference type="Gene3D" id="3.20.20.80">
    <property type="entry name" value="Glycosidases"/>
    <property type="match status" value="1"/>
</dbReference>
<dbReference type="InterPro" id="IPR013780">
    <property type="entry name" value="Glyco_hydro_b"/>
</dbReference>
<comment type="caution">
    <text evidence="5">The sequence shown here is derived from an EMBL/GenBank/DDBJ whole genome shotgun (WGS) entry which is preliminary data.</text>
</comment>
<evidence type="ECO:0000259" key="4">
    <source>
        <dbReference type="SMART" id="SM00642"/>
    </source>
</evidence>